<dbReference type="Proteomes" id="UP001152759">
    <property type="component" value="Chromosome 3"/>
</dbReference>
<dbReference type="KEGG" id="btab:109029943"/>
<keyword evidence="2" id="KW-0677">Repeat</keyword>
<dbReference type="PROSITE" id="PS51450">
    <property type="entry name" value="LRR"/>
    <property type="match status" value="1"/>
</dbReference>
<dbReference type="InterPro" id="IPR032675">
    <property type="entry name" value="LRR_dom_sf"/>
</dbReference>
<dbReference type="Gene3D" id="3.30.1520.10">
    <property type="entry name" value="Phox-like domain"/>
    <property type="match status" value="1"/>
</dbReference>
<dbReference type="GO" id="GO:0005737">
    <property type="term" value="C:cytoplasm"/>
    <property type="evidence" value="ECO:0007669"/>
    <property type="project" value="TreeGrafter"/>
</dbReference>
<dbReference type="EMBL" id="OU963864">
    <property type="protein sequence ID" value="CAH0386490.1"/>
    <property type="molecule type" value="Genomic_DNA"/>
</dbReference>
<dbReference type="SUPFAM" id="SSF64268">
    <property type="entry name" value="PX domain"/>
    <property type="match status" value="1"/>
</dbReference>
<accession>A0A9P0A4W7</accession>
<dbReference type="PROSITE" id="PS50195">
    <property type="entry name" value="PX"/>
    <property type="match status" value="1"/>
</dbReference>
<dbReference type="PANTHER" id="PTHR15454:SF35">
    <property type="entry name" value="NISCHARIN"/>
    <property type="match status" value="1"/>
</dbReference>
<dbReference type="InterPro" id="IPR001683">
    <property type="entry name" value="PX_dom"/>
</dbReference>
<dbReference type="Pfam" id="PF00787">
    <property type="entry name" value="PX"/>
    <property type="match status" value="1"/>
</dbReference>
<dbReference type="InterPro" id="IPR036871">
    <property type="entry name" value="PX_dom_sf"/>
</dbReference>
<evidence type="ECO:0000259" key="3">
    <source>
        <dbReference type="PROSITE" id="PS50195"/>
    </source>
</evidence>
<dbReference type="SMART" id="SM00365">
    <property type="entry name" value="LRR_SD22"/>
    <property type="match status" value="3"/>
</dbReference>
<evidence type="ECO:0000313" key="5">
    <source>
        <dbReference type="Proteomes" id="UP001152759"/>
    </source>
</evidence>
<organism evidence="4 5">
    <name type="scientific">Bemisia tabaci</name>
    <name type="common">Sweetpotato whitefly</name>
    <name type="synonym">Aleurodes tabaci</name>
    <dbReference type="NCBI Taxonomy" id="7038"/>
    <lineage>
        <taxon>Eukaryota</taxon>
        <taxon>Metazoa</taxon>
        <taxon>Ecdysozoa</taxon>
        <taxon>Arthropoda</taxon>
        <taxon>Hexapoda</taxon>
        <taxon>Insecta</taxon>
        <taxon>Pterygota</taxon>
        <taxon>Neoptera</taxon>
        <taxon>Paraneoptera</taxon>
        <taxon>Hemiptera</taxon>
        <taxon>Sternorrhyncha</taxon>
        <taxon>Aleyrodoidea</taxon>
        <taxon>Aleyrodidae</taxon>
        <taxon>Aleyrodinae</taxon>
        <taxon>Bemisia</taxon>
    </lineage>
</organism>
<keyword evidence="1" id="KW-0433">Leucine-rich repeat</keyword>
<dbReference type="OrthoDB" id="430293at2759"/>
<dbReference type="AlphaFoldDB" id="A0A9P0A4W7"/>
<dbReference type="SUPFAM" id="SSF52075">
    <property type="entry name" value="Outer arm dynein light chain 1"/>
    <property type="match status" value="1"/>
</dbReference>
<dbReference type="Gene3D" id="3.80.10.10">
    <property type="entry name" value="Ribonuclease Inhibitor"/>
    <property type="match status" value="2"/>
</dbReference>
<dbReference type="Pfam" id="PF00560">
    <property type="entry name" value="LRR_1"/>
    <property type="match status" value="1"/>
</dbReference>
<keyword evidence="5" id="KW-1185">Reference proteome</keyword>
<reference evidence="4" key="1">
    <citation type="submission" date="2021-12" db="EMBL/GenBank/DDBJ databases">
        <authorList>
            <person name="King R."/>
        </authorList>
    </citation>
    <scope>NUCLEOTIDE SEQUENCE</scope>
</reference>
<sequence length="459" mass="51778">MASFVKNQNNTSVSIPNVELNPQGVAMYNISVKVSDVTWFVQHRYSDFVDLHKKLVEDHSVAKDALPPKKVIGNKDPQFLEKRRFGLENYLKMLISFLQRTMPQELVVFLDFHKYDTLFLLNELASDLFLHGDLYLSSSKSFTLDSLQLHAISERLKQPCSSLEIQGKMQDFSHILDFCSQLKTLHVQNCEEFVGRSSIKYNSLPFDLTIFKSLEKLCLTNVIVSNIFSVGSLRTSLKSLHVNNCRVTLMSEFLLCDEMHKNLETVNSAHVWKDLIEVDFSRNNISSIGNAVLLIPNAEKLVLADNKIFDLGNMTVLSHLRVLNLSGNCLSDKSIENLHQKIGKIVSLSMAQNSLQSLEDFSKLYALESLDVGSNSIKDIKKVEQISSLPCLDYLVLTGNPVATIVDYRIKVFELFGDRAQDLCLDNEKPTQKELDTAAVLKALRIAKEGRSPIFSPPS</sequence>
<feature type="domain" description="PX" evidence="3">
    <location>
        <begin position="6"/>
        <end position="117"/>
    </location>
</feature>
<evidence type="ECO:0000256" key="2">
    <source>
        <dbReference type="ARBA" id="ARBA00022737"/>
    </source>
</evidence>
<dbReference type="PANTHER" id="PTHR15454">
    <property type="entry name" value="NISCHARIN RELATED"/>
    <property type="match status" value="1"/>
</dbReference>
<dbReference type="InterPro" id="IPR001611">
    <property type="entry name" value="Leu-rich_rpt"/>
</dbReference>
<protein>
    <recommendedName>
        <fullName evidence="3">PX domain-containing protein</fullName>
    </recommendedName>
</protein>
<dbReference type="GO" id="GO:0035091">
    <property type="term" value="F:phosphatidylinositol binding"/>
    <property type="evidence" value="ECO:0007669"/>
    <property type="project" value="InterPro"/>
</dbReference>
<gene>
    <name evidence="4" type="ORF">BEMITA_LOCUS5602</name>
</gene>
<evidence type="ECO:0000313" key="4">
    <source>
        <dbReference type="EMBL" id="CAH0386490.1"/>
    </source>
</evidence>
<evidence type="ECO:0000256" key="1">
    <source>
        <dbReference type="ARBA" id="ARBA00022614"/>
    </source>
</evidence>
<proteinExistence type="predicted"/>
<dbReference type="FunFam" id="3.30.1520.10:FF:000020">
    <property type="entry name" value="nischarin isoform X1"/>
    <property type="match status" value="1"/>
</dbReference>
<name>A0A9P0A4W7_BEMTA</name>
<dbReference type="SMART" id="SM00312">
    <property type="entry name" value="PX"/>
    <property type="match status" value="1"/>
</dbReference>